<dbReference type="AlphaFoldDB" id="R1G0T5"/>
<reference evidence="2 3" key="1">
    <citation type="submission" date="2013-02" db="EMBL/GenBank/DDBJ databases">
        <title>Draft genome sequence of Amycolatopsis vancoresmycina strain DSM 44592T.</title>
        <authorList>
            <person name="Kumar S."/>
            <person name="Kaur N."/>
            <person name="Kaur C."/>
            <person name="Raghava G.P.S."/>
            <person name="Mayilraj S."/>
        </authorList>
    </citation>
    <scope>NUCLEOTIDE SEQUENCE [LARGE SCALE GENOMIC DNA]</scope>
    <source>
        <strain evidence="2 3">DSM 44592</strain>
    </source>
</reference>
<dbReference type="PANTHER" id="PTHR35908:SF1">
    <property type="entry name" value="CONSERVED PROTEIN"/>
    <property type="match status" value="1"/>
</dbReference>
<sequence>MRIVHQVVTFDAADLAAESRFWAGVLGGEVDDDGDWHMVLVDGAPRIGVQLAPDHVPPTWPDGPTRQQIHLDLWVEDFAEAHEQVMALGATVLQPAAGTTTGDDFQVYADPAGHPFCLCWLVARQPGA</sequence>
<dbReference type="InterPro" id="IPR029068">
    <property type="entry name" value="Glyas_Bleomycin-R_OHBP_Dase"/>
</dbReference>
<evidence type="ECO:0000259" key="1">
    <source>
        <dbReference type="PROSITE" id="PS51819"/>
    </source>
</evidence>
<dbReference type="PROSITE" id="PS51819">
    <property type="entry name" value="VOC"/>
    <property type="match status" value="1"/>
</dbReference>
<dbReference type="eggNOG" id="COG0346">
    <property type="taxonomic scope" value="Bacteria"/>
</dbReference>
<dbReference type="EMBL" id="AOUO01000443">
    <property type="protein sequence ID" value="EOD65122.1"/>
    <property type="molecule type" value="Genomic_DNA"/>
</dbReference>
<accession>R1G0T5</accession>
<name>R1G0T5_9PSEU</name>
<organism evidence="2 3">
    <name type="scientific">Amycolatopsis vancoresmycina DSM 44592</name>
    <dbReference type="NCBI Taxonomy" id="1292037"/>
    <lineage>
        <taxon>Bacteria</taxon>
        <taxon>Bacillati</taxon>
        <taxon>Actinomycetota</taxon>
        <taxon>Actinomycetes</taxon>
        <taxon>Pseudonocardiales</taxon>
        <taxon>Pseudonocardiaceae</taxon>
        <taxon>Amycolatopsis</taxon>
    </lineage>
</organism>
<dbReference type="OrthoDB" id="1645442at2"/>
<keyword evidence="3" id="KW-1185">Reference proteome</keyword>
<dbReference type="Pfam" id="PF18029">
    <property type="entry name" value="Glyoxalase_6"/>
    <property type="match status" value="1"/>
</dbReference>
<evidence type="ECO:0000313" key="2">
    <source>
        <dbReference type="EMBL" id="EOD65122.1"/>
    </source>
</evidence>
<dbReference type="RefSeq" id="WP_003102724.1">
    <property type="nucleotide sequence ID" value="NZ_AOUO01000443.1"/>
</dbReference>
<dbReference type="PANTHER" id="PTHR35908">
    <property type="entry name" value="HYPOTHETICAL FUSION PROTEIN"/>
    <property type="match status" value="1"/>
</dbReference>
<dbReference type="CDD" id="cd06587">
    <property type="entry name" value="VOC"/>
    <property type="match status" value="1"/>
</dbReference>
<comment type="caution">
    <text evidence="2">The sequence shown here is derived from an EMBL/GenBank/DDBJ whole genome shotgun (WGS) entry which is preliminary data.</text>
</comment>
<proteinExistence type="predicted"/>
<gene>
    <name evidence="2" type="ORF">H480_28491</name>
</gene>
<evidence type="ECO:0000313" key="3">
    <source>
        <dbReference type="Proteomes" id="UP000014139"/>
    </source>
</evidence>
<feature type="domain" description="VOC" evidence="1">
    <location>
        <begin position="2"/>
        <end position="121"/>
    </location>
</feature>
<dbReference type="PATRIC" id="fig|1292037.4.peg.5374"/>
<dbReference type="Proteomes" id="UP000014139">
    <property type="component" value="Unassembled WGS sequence"/>
</dbReference>
<dbReference type="Gene3D" id="3.10.180.10">
    <property type="entry name" value="2,3-Dihydroxybiphenyl 1,2-Dioxygenase, domain 1"/>
    <property type="match status" value="1"/>
</dbReference>
<dbReference type="InterPro" id="IPR037523">
    <property type="entry name" value="VOC_core"/>
</dbReference>
<protein>
    <recommendedName>
        <fullName evidence="1">VOC domain-containing protein</fullName>
    </recommendedName>
</protein>
<dbReference type="SUPFAM" id="SSF54593">
    <property type="entry name" value="Glyoxalase/Bleomycin resistance protein/Dihydroxybiphenyl dioxygenase"/>
    <property type="match status" value="1"/>
</dbReference>
<dbReference type="InterPro" id="IPR041581">
    <property type="entry name" value="Glyoxalase_6"/>
</dbReference>